<dbReference type="STRING" id="75743.A0A401PDK2"/>
<dbReference type="GO" id="GO:0006955">
    <property type="term" value="P:immune response"/>
    <property type="evidence" value="ECO:0007669"/>
    <property type="project" value="TreeGrafter"/>
</dbReference>
<feature type="transmembrane region" description="Helical" evidence="14">
    <location>
        <begin position="218"/>
        <end position="241"/>
    </location>
</feature>
<gene>
    <name evidence="16" type="ORF">scyTo_0010946</name>
</gene>
<reference evidence="16 17" key="1">
    <citation type="journal article" date="2018" name="Nat. Ecol. Evol.">
        <title>Shark genomes provide insights into elasmobranch evolution and the origin of vertebrates.</title>
        <authorList>
            <person name="Hara Y"/>
            <person name="Yamaguchi K"/>
            <person name="Onimaru K"/>
            <person name="Kadota M"/>
            <person name="Koyanagi M"/>
            <person name="Keeley SD"/>
            <person name="Tatsumi K"/>
            <person name="Tanaka K"/>
            <person name="Motone F"/>
            <person name="Kageyama Y"/>
            <person name="Nozu R"/>
            <person name="Adachi N"/>
            <person name="Nishimura O"/>
            <person name="Nakagawa R"/>
            <person name="Tanegashima C"/>
            <person name="Kiyatake I"/>
            <person name="Matsumoto R"/>
            <person name="Murakumo K"/>
            <person name="Nishida K"/>
            <person name="Terakita A"/>
            <person name="Kuratani S"/>
            <person name="Sato K"/>
            <person name="Hyodo S Kuraku.S."/>
        </authorList>
    </citation>
    <scope>NUCLEOTIDE SEQUENCE [LARGE SCALE GENOMIC DNA]</scope>
</reference>
<accession>A0A401PDK2</accession>
<feature type="transmembrane region" description="Helical" evidence="14">
    <location>
        <begin position="262"/>
        <end position="283"/>
    </location>
</feature>
<evidence type="ECO:0000256" key="6">
    <source>
        <dbReference type="ARBA" id="ARBA00023136"/>
    </source>
</evidence>
<dbReference type="FunFam" id="1.20.1070.10:FF:000216">
    <property type="entry name" value="Relaxin family peptide receptor 3"/>
    <property type="match status" value="1"/>
</dbReference>
<evidence type="ECO:0000256" key="9">
    <source>
        <dbReference type="ARBA" id="ARBA00023180"/>
    </source>
</evidence>
<keyword evidence="10" id="KW-0807">Transducer</keyword>
<dbReference type="Pfam" id="PF00001">
    <property type="entry name" value="7tm_1"/>
    <property type="match status" value="1"/>
</dbReference>
<evidence type="ECO:0000259" key="15">
    <source>
        <dbReference type="PROSITE" id="PS50262"/>
    </source>
</evidence>
<evidence type="ECO:0000256" key="2">
    <source>
        <dbReference type="ARBA" id="ARBA00022475"/>
    </source>
</evidence>
<organism evidence="16 17">
    <name type="scientific">Scyliorhinus torazame</name>
    <name type="common">Cloudy catshark</name>
    <name type="synonym">Catulus torazame</name>
    <dbReference type="NCBI Taxonomy" id="75743"/>
    <lineage>
        <taxon>Eukaryota</taxon>
        <taxon>Metazoa</taxon>
        <taxon>Chordata</taxon>
        <taxon>Craniata</taxon>
        <taxon>Vertebrata</taxon>
        <taxon>Chondrichthyes</taxon>
        <taxon>Elasmobranchii</taxon>
        <taxon>Galeomorphii</taxon>
        <taxon>Galeoidea</taxon>
        <taxon>Carcharhiniformes</taxon>
        <taxon>Scyliorhinidae</taxon>
        <taxon>Scyliorhinus</taxon>
    </lineage>
</organism>
<evidence type="ECO:0000256" key="1">
    <source>
        <dbReference type="ARBA" id="ARBA00004651"/>
    </source>
</evidence>
<feature type="transmembrane region" description="Helical" evidence="14">
    <location>
        <begin position="295"/>
        <end position="324"/>
    </location>
</feature>
<proteinExistence type="predicted"/>
<evidence type="ECO:0000256" key="4">
    <source>
        <dbReference type="ARBA" id="ARBA00022989"/>
    </source>
</evidence>
<feature type="domain" description="G-protein coupled receptors family 1 profile" evidence="15">
    <location>
        <begin position="64"/>
        <end position="321"/>
    </location>
</feature>
<evidence type="ECO:0000256" key="7">
    <source>
        <dbReference type="ARBA" id="ARBA00023157"/>
    </source>
</evidence>
<keyword evidence="3 14" id="KW-0812">Transmembrane</keyword>
<keyword evidence="17" id="KW-1185">Reference proteome</keyword>
<protein>
    <recommendedName>
        <fullName evidence="12">Relaxin-3 receptor 1</fullName>
    </recommendedName>
    <alternativeName>
        <fullName evidence="13">Relaxin family peptide receptor 3</fullName>
    </alternativeName>
</protein>
<evidence type="ECO:0000256" key="10">
    <source>
        <dbReference type="ARBA" id="ARBA00023224"/>
    </source>
</evidence>
<sequence>MESSWLTQRMDDLMLNTTARTYNSTVGPQSSNLYDIDIPGDGSPALRISISIAYSIVCAIGLVGNLLVFFLMKMKQGRKKSTINFFILNLAVTDFQFVLTLPFWAVDTALDFSWPFGDAMCKIILSVTVMNMYASVFFLTAMGTVRYWSVASGLKSRRGRVCCSVKWVSFVLWVAASLATLPTALFSTASTFAGEKLCLLNFPDDGQYWLALYHIQKITLAFVLPTIILSICYLLLVRFLGQQHIATNNPKRKSRVTRSITIVMLSFFLCWLPNHVITLWGVLVKLNAVPWDKTYYILHAYVFPVTICLAHTNSCLNPVLYCLLRRDFRKSMKEAFWKMSSPGVTHPCAIRPFSGTLKQELGEQVGIPLNIIVSEHCNATSV</sequence>
<dbReference type="GO" id="GO:0009897">
    <property type="term" value="C:external side of plasma membrane"/>
    <property type="evidence" value="ECO:0007669"/>
    <property type="project" value="TreeGrafter"/>
</dbReference>
<evidence type="ECO:0000313" key="17">
    <source>
        <dbReference type="Proteomes" id="UP000288216"/>
    </source>
</evidence>
<dbReference type="Gene3D" id="1.20.1070.10">
    <property type="entry name" value="Rhodopsin 7-helix transmembrane proteins"/>
    <property type="match status" value="1"/>
</dbReference>
<dbReference type="SUPFAM" id="SSF81321">
    <property type="entry name" value="Family A G protein-coupled receptor-like"/>
    <property type="match status" value="1"/>
</dbReference>
<dbReference type="GO" id="GO:0019957">
    <property type="term" value="F:C-C chemokine binding"/>
    <property type="evidence" value="ECO:0007669"/>
    <property type="project" value="TreeGrafter"/>
</dbReference>
<keyword evidence="6 14" id="KW-0472">Membrane</keyword>
<dbReference type="PRINTS" id="PR00237">
    <property type="entry name" value="GPCRRHODOPSN"/>
</dbReference>
<keyword evidence="8" id="KW-0675">Receptor</keyword>
<evidence type="ECO:0000256" key="11">
    <source>
        <dbReference type="ARBA" id="ARBA00057416"/>
    </source>
</evidence>
<dbReference type="GO" id="GO:0019722">
    <property type="term" value="P:calcium-mediated signaling"/>
    <property type="evidence" value="ECO:0007669"/>
    <property type="project" value="TreeGrafter"/>
</dbReference>
<dbReference type="PANTHER" id="PTHR10489:SF935">
    <property type="entry name" value="RELAXIN FAMILY PEPTIDE RECEPTOR 3.3A1-RELATED"/>
    <property type="match status" value="1"/>
</dbReference>
<evidence type="ECO:0000256" key="12">
    <source>
        <dbReference type="ARBA" id="ARBA00069218"/>
    </source>
</evidence>
<keyword evidence="7" id="KW-1015">Disulfide bond</keyword>
<dbReference type="GO" id="GO:0007204">
    <property type="term" value="P:positive regulation of cytosolic calcium ion concentration"/>
    <property type="evidence" value="ECO:0007669"/>
    <property type="project" value="TreeGrafter"/>
</dbReference>
<dbReference type="GO" id="GO:0060326">
    <property type="term" value="P:cell chemotaxis"/>
    <property type="evidence" value="ECO:0007669"/>
    <property type="project" value="TreeGrafter"/>
</dbReference>
<comment type="caution">
    <text evidence="16">The sequence shown here is derived from an EMBL/GenBank/DDBJ whole genome shotgun (WGS) entry which is preliminary data.</text>
</comment>
<feature type="transmembrane region" description="Helical" evidence="14">
    <location>
        <begin position="52"/>
        <end position="71"/>
    </location>
</feature>
<evidence type="ECO:0000256" key="14">
    <source>
        <dbReference type="SAM" id="Phobius"/>
    </source>
</evidence>
<keyword evidence="2" id="KW-1003">Cell membrane</keyword>
<dbReference type="InterPro" id="IPR000276">
    <property type="entry name" value="GPCR_Rhodpsn"/>
</dbReference>
<dbReference type="PANTHER" id="PTHR10489">
    <property type="entry name" value="CELL ADHESION MOLECULE"/>
    <property type="match status" value="1"/>
</dbReference>
<evidence type="ECO:0000256" key="8">
    <source>
        <dbReference type="ARBA" id="ARBA00023170"/>
    </source>
</evidence>
<evidence type="ECO:0000256" key="13">
    <source>
        <dbReference type="ARBA" id="ARBA00080273"/>
    </source>
</evidence>
<dbReference type="PROSITE" id="PS50262">
    <property type="entry name" value="G_PROTEIN_RECEP_F1_2"/>
    <property type="match status" value="1"/>
</dbReference>
<keyword evidence="9" id="KW-0325">Glycoprotein</keyword>
<feature type="transmembrane region" description="Helical" evidence="14">
    <location>
        <begin position="124"/>
        <end position="149"/>
    </location>
</feature>
<feature type="transmembrane region" description="Helical" evidence="14">
    <location>
        <begin position="83"/>
        <end position="104"/>
    </location>
</feature>
<comment type="subcellular location">
    <subcellularLocation>
        <location evidence="1">Cell membrane</location>
        <topology evidence="1">Multi-pass membrane protein</topology>
    </subcellularLocation>
</comment>
<name>A0A401PDK2_SCYTO</name>
<comment type="function">
    <text evidence="11">Receptor for RNL3/relaxin-3. Binding of the ligand inhibit cAMP accumulation.</text>
</comment>
<keyword evidence="5" id="KW-0297">G-protein coupled receptor</keyword>
<dbReference type="GO" id="GO:0016493">
    <property type="term" value="F:C-C chemokine receptor activity"/>
    <property type="evidence" value="ECO:0007669"/>
    <property type="project" value="TreeGrafter"/>
</dbReference>
<evidence type="ECO:0000313" key="16">
    <source>
        <dbReference type="EMBL" id="GCB71189.1"/>
    </source>
</evidence>
<dbReference type="OMA" id="NAVPWDK"/>
<keyword evidence="4 14" id="KW-1133">Transmembrane helix</keyword>
<evidence type="ECO:0000256" key="3">
    <source>
        <dbReference type="ARBA" id="ARBA00022692"/>
    </source>
</evidence>
<dbReference type="InterPro" id="IPR000248">
    <property type="entry name" value="ATII_rcpt"/>
</dbReference>
<dbReference type="EMBL" id="BFAA01004834">
    <property type="protein sequence ID" value="GCB71189.1"/>
    <property type="molecule type" value="Genomic_DNA"/>
</dbReference>
<dbReference type="AlphaFoldDB" id="A0A401PDK2"/>
<feature type="transmembrane region" description="Helical" evidence="14">
    <location>
        <begin position="170"/>
        <end position="193"/>
    </location>
</feature>
<evidence type="ECO:0000256" key="5">
    <source>
        <dbReference type="ARBA" id="ARBA00023040"/>
    </source>
</evidence>
<dbReference type="OrthoDB" id="9936726at2759"/>
<dbReference type="Proteomes" id="UP000288216">
    <property type="component" value="Unassembled WGS sequence"/>
</dbReference>
<dbReference type="PRINTS" id="PR00241">
    <property type="entry name" value="ANGIOTENSINR"/>
</dbReference>
<dbReference type="InterPro" id="IPR050119">
    <property type="entry name" value="CCR1-9-like"/>
</dbReference>
<dbReference type="InterPro" id="IPR017452">
    <property type="entry name" value="GPCR_Rhodpsn_7TM"/>
</dbReference>